<evidence type="ECO:0000259" key="2">
    <source>
        <dbReference type="Pfam" id="PF03893"/>
    </source>
</evidence>
<keyword evidence="1" id="KW-0472">Membrane</keyword>
<dbReference type="InterPro" id="IPR005592">
    <property type="entry name" value="Mono/diacylglycerol_lipase_N"/>
</dbReference>
<comment type="caution">
    <text evidence="3">The sequence shown here is derived from an EMBL/GenBank/DDBJ whole genome shotgun (WGS) entry which is preliminary data.</text>
</comment>
<keyword evidence="3" id="KW-0238">DNA-binding</keyword>
<reference evidence="3" key="1">
    <citation type="journal article" date="2022" name="Int. J. Mol. Sci.">
        <title>Draft Genome of Tanacetum Coccineum: Genomic Comparison of Closely Related Tanacetum-Family Plants.</title>
        <authorList>
            <person name="Yamashiro T."/>
            <person name="Shiraishi A."/>
            <person name="Nakayama K."/>
            <person name="Satake H."/>
        </authorList>
    </citation>
    <scope>NUCLEOTIDE SEQUENCE</scope>
</reference>
<keyword evidence="1" id="KW-0812">Transmembrane</keyword>
<evidence type="ECO:0000313" key="4">
    <source>
        <dbReference type="Proteomes" id="UP001151760"/>
    </source>
</evidence>
<keyword evidence="4" id="KW-1185">Reference proteome</keyword>
<dbReference type="Proteomes" id="UP001151760">
    <property type="component" value="Unassembled WGS sequence"/>
</dbReference>
<feature type="transmembrane region" description="Helical" evidence="1">
    <location>
        <begin position="140"/>
        <end position="164"/>
    </location>
</feature>
<evidence type="ECO:0000313" key="3">
    <source>
        <dbReference type="EMBL" id="GJT27119.1"/>
    </source>
</evidence>
<reference evidence="3" key="2">
    <citation type="submission" date="2022-01" db="EMBL/GenBank/DDBJ databases">
        <authorList>
            <person name="Yamashiro T."/>
            <person name="Shiraishi A."/>
            <person name="Satake H."/>
            <person name="Nakayama K."/>
        </authorList>
    </citation>
    <scope>NUCLEOTIDE SEQUENCE</scope>
</reference>
<dbReference type="GO" id="GO:0003677">
    <property type="term" value="F:DNA binding"/>
    <property type="evidence" value="ECO:0007669"/>
    <property type="project" value="UniProtKB-KW"/>
</dbReference>
<protein>
    <submittedName>
        <fullName evidence="3">DNA-binding protein HEXBP</fullName>
    </submittedName>
</protein>
<proteinExistence type="predicted"/>
<feature type="domain" description="Mono-/di-acylglycerol lipase N-terminal" evidence="2">
    <location>
        <begin position="111"/>
        <end position="146"/>
    </location>
</feature>
<organism evidence="3 4">
    <name type="scientific">Tanacetum coccineum</name>
    <dbReference type="NCBI Taxonomy" id="301880"/>
    <lineage>
        <taxon>Eukaryota</taxon>
        <taxon>Viridiplantae</taxon>
        <taxon>Streptophyta</taxon>
        <taxon>Embryophyta</taxon>
        <taxon>Tracheophyta</taxon>
        <taxon>Spermatophyta</taxon>
        <taxon>Magnoliopsida</taxon>
        <taxon>eudicotyledons</taxon>
        <taxon>Gunneridae</taxon>
        <taxon>Pentapetalae</taxon>
        <taxon>asterids</taxon>
        <taxon>campanulids</taxon>
        <taxon>Asterales</taxon>
        <taxon>Asteraceae</taxon>
        <taxon>Asteroideae</taxon>
        <taxon>Anthemideae</taxon>
        <taxon>Anthemidinae</taxon>
        <taxon>Tanacetum</taxon>
    </lineage>
</organism>
<name>A0ABQ5CQH0_9ASTR</name>
<feature type="transmembrane region" description="Helical" evidence="1">
    <location>
        <begin position="105"/>
        <end position="125"/>
    </location>
</feature>
<evidence type="ECO:0000256" key="1">
    <source>
        <dbReference type="SAM" id="Phobius"/>
    </source>
</evidence>
<accession>A0ABQ5CQH0</accession>
<keyword evidence="1" id="KW-1133">Transmembrane helix</keyword>
<sequence>MVVAGEDAADAIKVALGKHANVGYPLPGVTVSVEYESHHAAARPIVQQPQLPPQHKSITSQKPLEQTFSQQDSSHSVLNYATEKTSFPALPDPATPFLPPMPMSIICGILLLECVYSIVCARWAWKGCLHTTGHDSDTWGFAIVHAFFLIYCIDVTVLVMKLLIRLDVGFSNNALGKNTFIIYEANYCRKCGDDEKSDNARTQQSTIEMHDDDERGCNDEEVALELVND</sequence>
<gene>
    <name evidence="3" type="ORF">Tco_0907394</name>
</gene>
<dbReference type="Pfam" id="PF03893">
    <property type="entry name" value="Lipase3_N"/>
    <property type="match status" value="1"/>
</dbReference>
<dbReference type="EMBL" id="BQNB010014350">
    <property type="protein sequence ID" value="GJT27119.1"/>
    <property type="molecule type" value="Genomic_DNA"/>
</dbReference>